<dbReference type="OrthoDB" id="79630at2759"/>
<sequence>MFFRTDPSNWTRYEEEAKASRKRFLAKLKRHEVHVDNPSIEIVRLPKAVFNMDLMEYAQKPGGLPRDVVVFDMFDVDVTCASITDGILWSTRSDDDVVAPCLAANVDDIVETQPMGKIDSPFELEIESTIDVQGMSMPIYDDVTLAGSDEAISIACNWYEELNRRAALEDSVETPLDTIPVKISQHEPSIVAQDVAFDKVDVLDPFDHHTAAVGIAFHPTLLDGCVELTGIDWEHSRQSILFLFDDMSCPDPRTYLDVLVPAASPPAHMTKPLVEIEPLDVGSNMPSCRTSTSLDEMHATMYKSTLLDGHLVRPTPKAFSVSIFDHTSACSNLQDALFPQPTSTCNVRIQQLLLPPSAHVHRSHDEIAFIESFKAFTRDILAVSHTPALQRISPSTLAIDMPTFWLTASSNFKDILFPDNEEVNEGAIVPHHCNAGGELQPTPHLIAPEEHSVEKSNKRHKPEEPAHRRRKRLRTRSTTIEHSTANTTSNGHAEDSSLSQSISHAARPLIWSLSSKKVLQIQETPLKSALQHLSIGSLRSKVQAKYLDLKRIIHTSTTINEKTQRAEIIRDLFYVHTLRLMLLVLDEHGTDACVAFVHTCVTRSKVERVLGPAYIFRLRHLVHQQEEDEPIVVTPETKFNTNIINQSGPWPILSSVDFPLSDDVAALALRQGDCINVFLRELDPPLSLIVGLQTGICVVEKSIFLDDAQTKEFAYQIAQIQHQFAKIWVVLENYPPGYAKETDKLEQCYLAFSTAAMGLSIPVVSMISNSPLDSAAYIQQIIRQPNNTVPEDLTFPEDESQLERLVASTKAMNPYCAQYLMDRISLADFFQLPWDRLDLSRVPGIPEHQLRCLYRILQQDHGLDMQQEANED</sequence>
<gene>
    <name evidence="2" type="ORF">H257_04491</name>
</gene>
<dbReference type="GeneID" id="20806487"/>
<dbReference type="VEuPathDB" id="FungiDB:H257_04491"/>
<dbReference type="EMBL" id="KI913120">
    <property type="protein sequence ID" value="ETV83898.1"/>
    <property type="molecule type" value="Genomic_DNA"/>
</dbReference>
<reference evidence="2" key="1">
    <citation type="submission" date="2013-12" db="EMBL/GenBank/DDBJ databases">
        <title>The Genome Sequence of Aphanomyces astaci APO3.</title>
        <authorList>
            <consortium name="The Broad Institute Genomics Platform"/>
            <person name="Russ C."/>
            <person name="Tyler B."/>
            <person name="van West P."/>
            <person name="Dieguez-Uribeondo J."/>
            <person name="Young S.K."/>
            <person name="Zeng Q."/>
            <person name="Gargeya S."/>
            <person name="Fitzgerald M."/>
            <person name="Abouelleil A."/>
            <person name="Alvarado L."/>
            <person name="Chapman S.B."/>
            <person name="Gainer-Dewar J."/>
            <person name="Goldberg J."/>
            <person name="Griggs A."/>
            <person name="Gujja S."/>
            <person name="Hansen M."/>
            <person name="Howarth C."/>
            <person name="Imamovic A."/>
            <person name="Ireland A."/>
            <person name="Larimer J."/>
            <person name="McCowan C."/>
            <person name="Murphy C."/>
            <person name="Pearson M."/>
            <person name="Poon T.W."/>
            <person name="Priest M."/>
            <person name="Roberts A."/>
            <person name="Saif S."/>
            <person name="Shea T."/>
            <person name="Sykes S."/>
            <person name="Wortman J."/>
            <person name="Nusbaum C."/>
            <person name="Birren B."/>
        </authorList>
    </citation>
    <scope>NUCLEOTIDE SEQUENCE [LARGE SCALE GENOMIC DNA]</scope>
    <source>
        <strain evidence="2">APO3</strain>
    </source>
</reference>
<proteinExistence type="predicted"/>
<name>W4GY98_APHAT</name>
<dbReference type="AlphaFoldDB" id="W4GY98"/>
<dbReference type="RefSeq" id="XP_009827328.1">
    <property type="nucleotide sequence ID" value="XM_009829026.1"/>
</dbReference>
<accession>W4GY98</accession>
<evidence type="ECO:0000313" key="2">
    <source>
        <dbReference type="EMBL" id="ETV83898.1"/>
    </source>
</evidence>
<evidence type="ECO:0000256" key="1">
    <source>
        <dbReference type="SAM" id="MobiDB-lite"/>
    </source>
</evidence>
<organism evidence="2">
    <name type="scientific">Aphanomyces astaci</name>
    <name type="common">Crayfish plague agent</name>
    <dbReference type="NCBI Taxonomy" id="112090"/>
    <lineage>
        <taxon>Eukaryota</taxon>
        <taxon>Sar</taxon>
        <taxon>Stramenopiles</taxon>
        <taxon>Oomycota</taxon>
        <taxon>Saprolegniomycetes</taxon>
        <taxon>Saprolegniales</taxon>
        <taxon>Verrucalvaceae</taxon>
        <taxon>Aphanomyces</taxon>
    </lineage>
</organism>
<feature type="region of interest" description="Disordered" evidence="1">
    <location>
        <begin position="449"/>
        <end position="499"/>
    </location>
</feature>
<feature type="compositionally biased region" description="Polar residues" evidence="1">
    <location>
        <begin position="480"/>
        <end position="499"/>
    </location>
</feature>
<protein>
    <submittedName>
        <fullName evidence="2">Uncharacterized protein</fullName>
    </submittedName>
</protein>
<feature type="compositionally biased region" description="Basic and acidic residues" evidence="1">
    <location>
        <begin position="449"/>
        <end position="466"/>
    </location>
</feature>